<dbReference type="EMBL" id="CAJNYV010005593">
    <property type="protein sequence ID" value="CAF3761223.1"/>
    <property type="molecule type" value="Genomic_DNA"/>
</dbReference>
<dbReference type="Proteomes" id="UP000663838">
    <property type="component" value="Unassembled WGS sequence"/>
</dbReference>
<dbReference type="AlphaFoldDB" id="A0A818YYM7"/>
<gene>
    <name evidence="1" type="ORF">KIK155_LOCUS30277</name>
    <name evidence="2" type="ORF">TOA249_LOCUS11477</name>
</gene>
<protein>
    <submittedName>
        <fullName evidence="1">Uncharacterized protein</fullName>
    </submittedName>
</protein>
<evidence type="ECO:0000313" key="2">
    <source>
        <dbReference type="EMBL" id="CAF4613710.1"/>
    </source>
</evidence>
<evidence type="ECO:0000313" key="1">
    <source>
        <dbReference type="EMBL" id="CAF3761223.1"/>
    </source>
</evidence>
<dbReference type="Proteomes" id="UP000663865">
    <property type="component" value="Unassembled WGS sequence"/>
</dbReference>
<evidence type="ECO:0000313" key="3">
    <source>
        <dbReference type="Proteomes" id="UP000663865"/>
    </source>
</evidence>
<accession>A0A818YYM7</accession>
<sequence>MASPPTRIYNVQMDQYAYSSTGELGSKFLAPCVAIVVVFTDNTVMIEHRSDPFLYNKRDKTKRIYENDAMNLFENIVKNIRKFKRNDCVVRHAFIVGGCEDEDVDDDKIKTKFEQLFIQIHADTLDGEEDGASDSPDTHLVYELIKAIKVLKITWSVNGKSVYGENEPYIDIAIARYHQDDDVYFFLRQCVNLVDDDTGNKQKICCGVLIHKLNHMNSNTKKNILLSTNVQFYIPNNLVERFTVEKDLTIINDSITKFVNNMTSLNAVSSNTNNDSFITSIEENVFNRLNDTISNDVVVKKLCKD</sequence>
<organism evidence="1 3">
    <name type="scientific">Rotaria socialis</name>
    <dbReference type="NCBI Taxonomy" id="392032"/>
    <lineage>
        <taxon>Eukaryota</taxon>
        <taxon>Metazoa</taxon>
        <taxon>Spiralia</taxon>
        <taxon>Gnathifera</taxon>
        <taxon>Rotifera</taxon>
        <taxon>Eurotatoria</taxon>
        <taxon>Bdelloidea</taxon>
        <taxon>Philodinida</taxon>
        <taxon>Philodinidae</taxon>
        <taxon>Rotaria</taxon>
    </lineage>
</organism>
<name>A0A818YYM7_9BILA</name>
<dbReference type="EMBL" id="CAJOBS010000623">
    <property type="protein sequence ID" value="CAF4613710.1"/>
    <property type="molecule type" value="Genomic_DNA"/>
</dbReference>
<reference evidence="1" key="1">
    <citation type="submission" date="2021-02" db="EMBL/GenBank/DDBJ databases">
        <authorList>
            <person name="Nowell W R."/>
        </authorList>
    </citation>
    <scope>NUCLEOTIDE SEQUENCE</scope>
</reference>
<proteinExistence type="predicted"/>
<comment type="caution">
    <text evidence="1">The sequence shown here is derived from an EMBL/GenBank/DDBJ whole genome shotgun (WGS) entry which is preliminary data.</text>
</comment>